<keyword evidence="8" id="KW-0325">Glycoprotein</keyword>
<dbReference type="Pfam" id="PF00246">
    <property type="entry name" value="Peptidase_M14"/>
    <property type="match status" value="1"/>
</dbReference>
<evidence type="ECO:0000256" key="4">
    <source>
        <dbReference type="ARBA" id="ARBA00022670"/>
    </source>
</evidence>
<comment type="caution">
    <text evidence="12">The sequence shown here is derived from an EMBL/GenBank/DDBJ whole genome shotgun (WGS) entry which is preliminary data.</text>
</comment>
<accession>A0A0V1FYE6</accession>
<dbReference type="InterPro" id="IPR057247">
    <property type="entry name" value="CARBOXYPEPT_ZN_2"/>
</dbReference>
<evidence type="ECO:0000256" key="2">
    <source>
        <dbReference type="ARBA" id="ARBA00005988"/>
    </source>
</evidence>
<dbReference type="InterPro" id="IPR008969">
    <property type="entry name" value="CarboxyPept-like_regulatory"/>
</dbReference>
<dbReference type="PANTHER" id="PTHR11532:SF73">
    <property type="entry name" value="CARBOXYPEPTIDASE D"/>
    <property type="match status" value="1"/>
</dbReference>
<evidence type="ECO:0000256" key="8">
    <source>
        <dbReference type="ARBA" id="ARBA00023180"/>
    </source>
</evidence>
<dbReference type="Proteomes" id="UP000054995">
    <property type="component" value="Unassembled WGS sequence"/>
</dbReference>
<dbReference type="SUPFAM" id="SSF49464">
    <property type="entry name" value="Carboxypeptidase regulatory domain-like"/>
    <property type="match status" value="1"/>
</dbReference>
<keyword evidence="10" id="KW-0812">Transmembrane</keyword>
<protein>
    <submittedName>
        <fullName evidence="12">Carboxypeptidase-like protein</fullName>
    </submittedName>
</protein>
<dbReference type="GO" id="GO:0006518">
    <property type="term" value="P:peptide metabolic process"/>
    <property type="evidence" value="ECO:0007669"/>
    <property type="project" value="TreeGrafter"/>
</dbReference>
<feature type="domain" description="Peptidase M14" evidence="11">
    <location>
        <begin position="183"/>
        <end position="482"/>
    </location>
</feature>
<keyword evidence="5" id="KW-0479">Metal-binding</keyword>
<proteinExistence type="inferred from homology"/>
<dbReference type="AlphaFoldDB" id="A0A0V1FYE6"/>
<dbReference type="CDD" id="cd03858">
    <property type="entry name" value="M14_CP_N-E_like"/>
    <property type="match status" value="1"/>
</dbReference>
<evidence type="ECO:0000256" key="3">
    <source>
        <dbReference type="ARBA" id="ARBA00022645"/>
    </source>
</evidence>
<reference evidence="12 13" key="1">
    <citation type="submission" date="2015-01" db="EMBL/GenBank/DDBJ databases">
        <title>Evolution of Trichinella species and genotypes.</title>
        <authorList>
            <person name="Korhonen P.K."/>
            <person name="Edoardo P."/>
            <person name="Giuseppe L.R."/>
            <person name="Gasser R.B."/>
        </authorList>
    </citation>
    <scope>NUCLEOTIDE SEQUENCE [LARGE SCALE GENOMIC DNA]</scope>
    <source>
        <strain evidence="12">ISS470</strain>
    </source>
</reference>
<feature type="transmembrane region" description="Helical" evidence="10">
    <location>
        <begin position="1230"/>
        <end position="1248"/>
    </location>
</feature>
<dbReference type="Gene3D" id="3.40.630.10">
    <property type="entry name" value="Zn peptidases"/>
    <property type="match status" value="1"/>
</dbReference>
<sequence length="1271" mass="146680">MFSINEKLCMLLLKKLLSMRMPANFFLKFESTHQGIFAKVFWMMMAMTFILKEHVCRETACFTFTSQQQQQMMMTIRDFCSKYRGKDDVQVENCLKIKKLFTTKHTQKMIQEQFIFIILFSLFAAIHSKLKFSSNKPAEFIFNLQHFEKKYEKSEDLYNDVKYFTHTGSKIFIGKFKEPTDFRHHHYDDLVQWMHRFSIKFPKITHLYSIGQSVKGRELLVMAISDFPKIHEPGEPEFKYIGNMHGNEVVGRECLLYLIHALCENYGENSFITHLIDNTRIHIMPSMNPDGYENAVEANFHPGDIMDYTGRNNSNNVDLNRNFPCRFPHLCQDAAPVQPEVKAVINWSHRIPFVLSANLHGGSTIVNYPYDDNIDNLSQDTPAPDAAVFKTIGYSYARAHPNMWMSGYRCGFQGYGQYMPDGLINGAAWYPLSGGMQDWNYLHTNNFELTIEMNCYKYPFASTLQSYWNDHKYSLLLFINEVHSSLSGFVIDSSSSPISGATIFVQGIEHNVTSNKDGDYWRLLTPGKTYEVAAIHPDYKPEWHSISLKRNKPTFLNFTLYPYDSLSIKQKQFLSSVENYSNESPIFTEITKCILPTNFISFVNETTKNIEKYTFNFDIIKGPDVHPKLKKKLAIIFFQNYSEIFSGDLIFSRFTKDICNGKFDFTPYPSPSMIQITRLNLKNISSTEIMHLVQLLASDESIHLIILLHDFANQAIISNKAATMLAHSKLITQISAFLMDYTNYASEIGCFLTTDTQIIDKILPNKIIESFPMVIKFGIFFQLVILGIQASQCSKVLSALPFEFVNKFYPDMKNLLTAFVAVEWQGFYGKFESNTFASHPVLRLRRLFTHQIIVAPLNETYIFPVPSGVYDIQVSDSSKKIYYSTAKYVPPSLWIKMDLLSLNMDRHTTASSRLTVRVSEICPTAVHVKSFKSGFHKDIFKSGEGPIRITWISVDNFGQEMLINLMKYFCSISNDFMPNEIMKNFTMYFVFYSSDKENCKATPDFKAFVKDILSSKNFINESSICIYVGGGGYKAYYSKLLAPESENDWIAILSKSIIEPFLIKMNSFEITDAQCSSLESQRRKIVEIEPITLKVQDANNGTFTCSFCFMLQTACCNGTLNTDLWFENFDYLKEFIKRASQGIQGRIFNHKADKNDVYYKLTIKNQMYNKSYAWNVTSNFYLPLLPGIYDMKITEKLGKYMLKTVKISNSTRDFMQIDFFMDEDSNNANIFIFVTLLLTIGIIAAFVYHNYSRKTHTMSPYGYKNVPLIDF</sequence>
<keyword evidence="10" id="KW-1133">Transmembrane helix</keyword>
<dbReference type="Pfam" id="PF13620">
    <property type="entry name" value="CarboxypepD_reg"/>
    <property type="match status" value="1"/>
</dbReference>
<dbReference type="EMBL" id="JYDT01000017">
    <property type="protein sequence ID" value="KRY90969.1"/>
    <property type="molecule type" value="Genomic_DNA"/>
</dbReference>
<dbReference type="SMART" id="SM00631">
    <property type="entry name" value="Zn_pept"/>
    <property type="match status" value="1"/>
</dbReference>
<dbReference type="SUPFAM" id="SSF53187">
    <property type="entry name" value="Zn-dependent exopeptidases"/>
    <property type="match status" value="1"/>
</dbReference>
<gene>
    <name evidence="12" type="primary">CPD</name>
    <name evidence="12" type="ORF">T4D_10056</name>
</gene>
<comment type="similarity">
    <text evidence="2 9">Belongs to the peptidase M14 family.</text>
</comment>
<dbReference type="GO" id="GO:0016485">
    <property type="term" value="P:protein processing"/>
    <property type="evidence" value="ECO:0007669"/>
    <property type="project" value="TreeGrafter"/>
</dbReference>
<keyword evidence="4" id="KW-0645">Protease</keyword>
<keyword evidence="13" id="KW-1185">Reference proteome</keyword>
<evidence type="ECO:0000313" key="12">
    <source>
        <dbReference type="EMBL" id="KRY90969.1"/>
    </source>
</evidence>
<keyword evidence="10" id="KW-0472">Membrane</keyword>
<name>A0A0V1FYE6_TRIPS</name>
<dbReference type="PANTHER" id="PTHR11532">
    <property type="entry name" value="PROTEASE M14 CARBOXYPEPTIDASE"/>
    <property type="match status" value="1"/>
</dbReference>
<dbReference type="Gene3D" id="2.60.40.1120">
    <property type="entry name" value="Carboxypeptidase-like, regulatory domain"/>
    <property type="match status" value="1"/>
</dbReference>
<evidence type="ECO:0000256" key="10">
    <source>
        <dbReference type="SAM" id="Phobius"/>
    </source>
</evidence>
<keyword evidence="7" id="KW-0862">Zinc</keyword>
<dbReference type="GO" id="GO:0004181">
    <property type="term" value="F:metallocarboxypeptidase activity"/>
    <property type="evidence" value="ECO:0007669"/>
    <property type="project" value="InterPro"/>
</dbReference>
<dbReference type="PROSITE" id="PS00133">
    <property type="entry name" value="CARBOXYPEPT_ZN_2"/>
    <property type="match status" value="1"/>
</dbReference>
<evidence type="ECO:0000313" key="13">
    <source>
        <dbReference type="Proteomes" id="UP000054995"/>
    </source>
</evidence>
<dbReference type="PROSITE" id="PS52035">
    <property type="entry name" value="PEPTIDASE_M14"/>
    <property type="match status" value="1"/>
</dbReference>
<keyword evidence="3 12" id="KW-0121">Carboxypeptidase</keyword>
<dbReference type="FunFam" id="3.40.630.10:FF:000020">
    <property type="entry name" value="Carboxypeptidase D"/>
    <property type="match status" value="1"/>
</dbReference>
<dbReference type="OrthoDB" id="10249045at2759"/>
<evidence type="ECO:0000256" key="6">
    <source>
        <dbReference type="ARBA" id="ARBA00022801"/>
    </source>
</evidence>
<organism evidence="12 13">
    <name type="scientific">Trichinella pseudospiralis</name>
    <name type="common">Parasitic roundworm</name>
    <dbReference type="NCBI Taxonomy" id="6337"/>
    <lineage>
        <taxon>Eukaryota</taxon>
        <taxon>Metazoa</taxon>
        <taxon>Ecdysozoa</taxon>
        <taxon>Nematoda</taxon>
        <taxon>Enoplea</taxon>
        <taxon>Dorylaimia</taxon>
        <taxon>Trichinellida</taxon>
        <taxon>Trichinellidae</taxon>
        <taxon>Trichinella</taxon>
    </lineage>
</organism>
<dbReference type="GO" id="GO:0005615">
    <property type="term" value="C:extracellular space"/>
    <property type="evidence" value="ECO:0007669"/>
    <property type="project" value="TreeGrafter"/>
</dbReference>
<dbReference type="InterPro" id="IPR000834">
    <property type="entry name" value="Peptidase_M14"/>
</dbReference>
<dbReference type="InterPro" id="IPR057246">
    <property type="entry name" value="CARBOXYPEPT_ZN_1"/>
</dbReference>
<dbReference type="CDD" id="cd11308">
    <property type="entry name" value="Peptidase_M14NE-CP-C_like"/>
    <property type="match status" value="1"/>
</dbReference>
<evidence type="ECO:0000259" key="11">
    <source>
        <dbReference type="PROSITE" id="PS52035"/>
    </source>
</evidence>
<dbReference type="PROSITE" id="PS00132">
    <property type="entry name" value="CARBOXYPEPT_ZN_1"/>
    <property type="match status" value="1"/>
</dbReference>
<feature type="active site" description="Proton donor/acceptor" evidence="9">
    <location>
        <position position="452"/>
    </location>
</feature>
<comment type="cofactor">
    <cofactor evidence="1">
        <name>Zn(2+)</name>
        <dbReference type="ChEBI" id="CHEBI:29105"/>
    </cofactor>
</comment>
<dbReference type="PRINTS" id="PR00765">
    <property type="entry name" value="CRBOXYPTASEA"/>
</dbReference>
<dbReference type="GO" id="GO:0008270">
    <property type="term" value="F:zinc ion binding"/>
    <property type="evidence" value="ECO:0007669"/>
    <property type="project" value="InterPro"/>
</dbReference>
<evidence type="ECO:0000256" key="9">
    <source>
        <dbReference type="PROSITE-ProRule" id="PRU01379"/>
    </source>
</evidence>
<keyword evidence="6" id="KW-0378">Hydrolase</keyword>
<evidence type="ECO:0000256" key="1">
    <source>
        <dbReference type="ARBA" id="ARBA00001947"/>
    </source>
</evidence>
<evidence type="ECO:0000256" key="5">
    <source>
        <dbReference type="ARBA" id="ARBA00022723"/>
    </source>
</evidence>
<evidence type="ECO:0000256" key="7">
    <source>
        <dbReference type="ARBA" id="ARBA00022833"/>
    </source>
</evidence>
<dbReference type="InterPro" id="IPR050753">
    <property type="entry name" value="Peptidase_M14_domain"/>
</dbReference>